<feature type="domain" description="Peptidase M16 C-terminal" evidence="7">
    <location>
        <begin position="194"/>
        <end position="378"/>
    </location>
</feature>
<dbReference type="MEROPS" id="M16.019"/>
<protein>
    <submittedName>
        <fullName evidence="8">Peptidase, M16 family protein</fullName>
    </submittedName>
</protein>
<evidence type="ECO:0000313" key="9">
    <source>
        <dbReference type="Proteomes" id="UP000006230"/>
    </source>
</evidence>
<dbReference type="RefSeq" id="WP_007792214.1">
    <property type="nucleotide sequence ID" value="NZ_DS022276.1"/>
</dbReference>
<name>Q0FHK9_SALBH</name>
<evidence type="ECO:0000259" key="7">
    <source>
        <dbReference type="Pfam" id="PF05193"/>
    </source>
</evidence>
<organism evidence="8 9">
    <name type="scientific">Salipiger bermudensis (strain DSM 26914 / JCM 13377 / KCTC 12554 / HTCC2601)</name>
    <name type="common">Pelagibaca bermudensis</name>
    <dbReference type="NCBI Taxonomy" id="314265"/>
    <lineage>
        <taxon>Bacteria</taxon>
        <taxon>Pseudomonadati</taxon>
        <taxon>Pseudomonadota</taxon>
        <taxon>Alphaproteobacteria</taxon>
        <taxon>Rhodobacterales</taxon>
        <taxon>Roseobacteraceae</taxon>
        <taxon>Salipiger</taxon>
    </lineage>
</organism>
<dbReference type="GO" id="GO:0046872">
    <property type="term" value="F:metal ion binding"/>
    <property type="evidence" value="ECO:0007669"/>
    <property type="project" value="InterPro"/>
</dbReference>
<dbReference type="Proteomes" id="UP000006230">
    <property type="component" value="Unassembled WGS sequence"/>
</dbReference>
<keyword evidence="3" id="KW-0482">Metalloprotease</keyword>
<dbReference type="EMBL" id="AATQ01000071">
    <property type="protein sequence ID" value="EAU43683.1"/>
    <property type="molecule type" value="Genomic_DNA"/>
</dbReference>
<comment type="cofactor">
    <cofactor evidence="1">
        <name>Zn(2+)</name>
        <dbReference type="ChEBI" id="CHEBI:29105"/>
    </cofactor>
</comment>
<evidence type="ECO:0000259" key="6">
    <source>
        <dbReference type="Pfam" id="PF00675"/>
    </source>
</evidence>
<dbReference type="HOGENOM" id="CLU_009902_1_0_5"/>
<reference evidence="8 9" key="1">
    <citation type="journal article" date="2010" name="J. Bacteriol.">
        <title>Genome sequences of Pelagibaca bermudensis HTCC2601T and Maritimibacter alkaliphilus HTCC2654T, the type strains of two marine Roseobacter genera.</title>
        <authorList>
            <person name="Thrash J.C."/>
            <person name="Cho J.C."/>
            <person name="Ferriera S."/>
            <person name="Johnson J."/>
            <person name="Vergin K.L."/>
            <person name="Giovannoni S.J."/>
        </authorList>
    </citation>
    <scope>NUCLEOTIDE SEQUENCE [LARGE SCALE GENOMIC DNA]</scope>
    <source>
        <strain evidence="9">DSM 26914 / JCM 13377 / KCTC 12554 / HTCC2601</strain>
    </source>
</reference>
<feature type="chain" id="PRO_5004171841" evidence="5">
    <location>
        <begin position="23"/>
        <end position="457"/>
    </location>
</feature>
<dbReference type="Pfam" id="PF00675">
    <property type="entry name" value="Peptidase_M16"/>
    <property type="match status" value="1"/>
</dbReference>
<evidence type="ECO:0000256" key="2">
    <source>
        <dbReference type="ARBA" id="ARBA00007261"/>
    </source>
</evidence>
<feature type="signal peptide" evidence="5">
    <location>
        <begin position="1"/>
        <end position="22"/>
    </location>
</feature>
<evidence type="ECO:0000256" key="5">
    <source>
        <dbReference type="SAM" id="SignalP"/>
    </source>
</evidence>
<dbReference type="Pfam" id="PF05193">
    <property type="entry name" value="Peptidase_M16_C"/>
    <property type="match status" value="1"/>
</dbReference>
<proteinExistence type="inferred from homology"/>
<keyword evidence="3" id="KW-0645">Protease</keyword>
<evidence type="ECO:0000256" key="4">
    <source>
        <dbReference type="RuleBase" id="RU004447"/>
    </source>
</evidence>
<dbReference type="InterPro" id="IPR007863">
    <property type="entry name" value="Peptidase_M16_C"/>
</dbReference>
<feature type="domain" description="Peptidase M16 N-terminal" evidence="6">
    <location>
        <begin position="40"/>
        <end position="185"/>
    </location>
</feature>
<dbReference type="STRING" id="314265.R2601_08596"/>
<evidence type="ECO:0000256" key="3">
    <source>
        <dbReference type="ARBA" id="ARBA00023049"/>
    </source>
</evidence>
<comment type="similarity">
    <text evidence="2 4">Belongs to the peptidase M16 family.</text>
</comment>
<dbReference type="AlphaFoldDB" id="Q0FHK9"/>
<keyword evidence="9" id="KW-1185">Reference proteome</keyword>
<dbReference type="InterPro" id="IPR050361">
    <property type="entry name" value="MPP/UQCRC_Complex"/>
</dbReference>
<keyword evidence="5" id="KW-0732">Signal</keyword>
<keyword evidence="3" id="KW-0378">Hydrolase</keyword>
<dbReference type="InterPro" id="IPR001431">
    <property type="entry name" value="Pept_M16_Zn_BS"/>
</dbReference>
<dbReference type="eggNOG" id="COG0612">
    <property type="taxonomic scope" value="Bacteria"/>
</dbReference>
<dbReference type="InterPro" id="IPR011765">
    <property type="entry name" value="Pept_M16_N"/>
</dbReference>
<dbReference type="InterPro" id="IPR011249">
    <property type="entry name" value="Metalloenz_LuxS/M16"/>
</dbReference>
<gene>
    <name evidence="8" type="ORF">R2601_08596</name>
</gene>
<dbReference type="PANTHER" id="PTHR11851:SF49">
    <property type="entry name" value="MITOCHONDRIAL-PROCESSING PEPTIDASE SUBUNIT ALPHA"/>
    <property type="match status" value="1"/>
</dbReference>
<evidence type="ECO:0000313" key="8">
    <source>
        <dbReference type="EMBL" id="EAU43683.1"/>
    </source>
</evidence>
<dbReference type="Gene3D" id="3.30.830.10">
    <property type="entry name" value="Metalloenzyme, LuxS/M16 peptidase-like"/>
    <property type="match status" value="2"/>
</dbReference>
<accession>Q0FHK9</accession>
<comment type="caution">
    <text evidence="8">The sequence shown here is derived from an EMBL/GenBank/DDBJ whole genome shotgun (WGS) entry which is preliminary data.</text>
</comment>
<sequence>MKRLAAALTLAAVTLTAPPALAEETVTPVTDFTLDNGMEVVVIEDHRAPVVVHMVWYRAGSADETAGTSGVAHFLEHLLFKGTETMEAGEFSRVVAENGGTDNAFTSYDQTAYFQRIAADRLGLMMQMEADRMVNLQLDEDDILTERDVIIEERNTRVENDPSALMREQMGAALYQNHRYGVPIIGWRHEMEALDLEAATGFYQRHYAPNNAILIVAGDVTPDEVRALAEEHYAPIPANPEVGAPRLRPQEPPQLAERRLVYRDPRVAQPYLMRRYLAPERDPGDQRTAAALTLLDEILGSGQTSVLNRDLQFDAQVALHTGSYYDGTSYDTSSFTLIVVPAADVSLEDAEAALDTALANFLEEGVDADQLDRIKFQLNADLVYQQDSTQSLARRYGGALTAGLTIEDVQAWPGILQSITAEEIVEAARQVFDAKQSVTGYLMAEEAADAPQQEVSQ</sequence>
<dbReference type="SUPFAM" id="SSF63411">
    <property type="entry name" value="LuxS/MPP-like metallohydrolase"/>
    <property type="match status" value="2"/>
</dbReference>
<dbReference type="OrthoDB" id="9811314at2"/>
<evidence type="ECO:0000256" key="1">
    <source>
        <dbReference type="ARBA" id="ARBA00001947"/>
    </source>
</evidence>
<dbReference type="PANTHER" id="PTHR11851">
    <property type="entry name" value="METALLOPROTEASE"/>
    <property type="match status" value="1"/>
</dbReference>
<dbReference type="PROSITE" id="PS00143">
    <property type="entry name" value="INSULINASE"/>
    <property type="match status" value="1"/>
</dbReference>
<dbReference type="GO" id="GO:0004222">
    <property type="term" value="F:metalloendopeptidase activity"/>
    <property type="evidence" value="ECO:0007669"/>
    <property type="project" value="InterPro"/>
</dbReference>
<dbReference type="GO" id="GO:0006508">
    <property type="term" value="P:proteolysis"/>
    <property type="evidence" value="ECO:0007669"/>
    <property type="project" value="InterPro"/>
</dbReference>